<evidence type="ECO:0000256" key="1">
    <source>
        <dbReference type="ARBA" id="ARBA00005582"/>
    </source>
</evidence>
<accession>A0ABU8MMQ7</accession>
<name>A0ABU8MMQ7_9PSEU</name>
<dbReference type="InterPro" id="IPR015797">
    <property type="entry name" value="NUDIX_hydrolase-like_dom_sf"/>
</dbReference>
<evidence type="ECO:0000256" key="3">
    <source>
        <dbReference type="RuleBase" id="RU003476"/>
    </source>
</evidence>
<dbReference type="PROSITE" id="PS51462">
    <property type="entry name" value="NUDIX"/>
    <property type="match status" value="1"/>
</dbReference>
<dbReference type="CDD" id="cd03673">
    <property type="entry name" value="NUDIX_Ap6A_hydrolase"/>
    <property type="match status" value="1"/>
</dbReference>
<dbReference type="InterPro" id="IPR029033">
    <property type="entry name" value="His_PPase_superfam"/>
</dbReference>
<dbReference type="Pfam" id="PF00293">
    <property type="entry name" value="NUDIX"/>
    <property type="match status" value="1"/>
</dbReference>
<dbReference type="Proteomes" id="UP001385809">
    <property type="component" value="Unassembled WGS sequence"/>
</dbReference>
<dbReference type="SUPFAM" id="SSF55811">
    <property type="entry name" value="Nudix"/>
    <property type="match status" value="1"/>
</dbReference>
<sequence length="314" mass="33830">MTSSVTDDEAVPVSVHAAGAVLWRPGGRSVEVAVVHRPHHGDWSLPKGKVDDGESRARTAVREIAEETGFAAVLGRHLTTVRYPVGADRKVVDYWEARAGSGSFTPNGETDELRWLAPDAAAPLLTYDSDREVLGRFTEAPFPLTTLLLVRHAKAGSRGSHADDDQRPLVDEGREQARRVGDLLAAHGVTRLHAVGRTRCVQTLEPASHRLGVGIVTDDAFADEAVAADPHRAREHLLDLADREGVTAVCAQGYGIPALVRDLAADPDSDAGPRPDVRSNRRLADPPSRKGSVWVLSFHGERLVAADYVRDASV</sequence>
<proteinExistence type="inferred from homology"/>
<dbReference type="RefSeq" id="WP_337695169.1">
    <property type="nucleotide sequence ID" value="NZ_JBBEGN010000005.1"/>
</dbReference>
<dbReference type="PROSITE" id="PS00893">
    <property type="entry name" value="NUDIX_BOX"/>
    <property type="match status" value="1"/>
</dbReference>
<comment type="similarity">
    <text evidence="1 3">Belongs to the Nudix hydrolase family.</text>
</comment>
<dbReference type="PRINTS" id="PR00502">
    <property type="entry name" value="NUDIXFAMILY"/>
</dbReference>
<dbReference type="PANTHER" id="PTHR21340:SF0">
    <property type="entry name" value="BIS(5'-NUCLEOSYL)-TETRAPHOSPHATASE [ASYMMETRICAL]"/>
    <property type="match status" value="1"/>
</dbReference>
<dbReference type="InterPro" id="IPR020476">
    <property type="entry name" value="Nudix_hydrolase"/>
</dbReference>
<dbReference type="EC" id="3.6.-.-" evidence="6"/>
<dbReference type="SUPFAM" id="SSF53254">
    <property type="entry name" value="Phosphoglycerate mutase-like"/>
    <property type="match status" value="1"/>
</dbReference>
<dbReference type="InterPro" id="IPR020084">
    <property type="entry name" value="NUDIX_hydrolase_CS"/>
</dbReference>
<evidence type="ECO:0000313" key="6">
    <source>
        <dbReference type="EMBL" id="MEJ2868591.1"/>
    </source>
</evidence>
<gene>
    <name evidence="6" type="ORF">WCD74_12525</name>
</gene>
<evidence type="ECO:0000259" key="5">
    <source>
        <dbReference type="PROSITE" id="PS51462"/>
    </source>
</evidence>
<dbReference type="PANTHER" id="PTHR21340">
    <property type="entry name" value="DIADENOSINE 5,5-P1,P4-TETRAPHOSPHATE PYROPHOSPHOHYDROLASE MUTT"/>
    <property type="match status" value="1"/>
</dbReference>
<dbReference type="Pfam" id="PF00300">
    <property type="entry name" value="His_Phos_1"/>
    <property type="match status" value="1"/>
</dbReference>
<comment type="caution">
    <text evidence="6">The sequence shown here is derived from an EMBL/GenBank/DDBJ whole genome shotgun (WGS) entry which is preliminary data.</text>
</comment>
<dbReference type="Gene3D" id="3.90.79.10">
    <property type="entry name" value="Nucleoside Triphosphate Pyrophosphohydrolase"/>
    <property type="match status" value="1"/>
</dbReference>
<protein>
    <submittedName>
        <fullName evidence="6">NUDIX hydrolase</fullName>
        <ecNumber evidence="6">3.6.-.-</ecNumber>
    </submittedName>
</protein>
<evidence type="ECO:0000256" key="2">
    <source>
        <dbReference type="ARBA" id="ARBA00022801"/>
    </source>
</evidence>
<feature type="domain" description="Nudix hydrolase" evidence="5">
    <location>
        <begin position="13"/>
        <end position="139"/>
    </location>
</feature>
<dbReference type="GO" id="GO:0016787">
    <property type="term" value="F:hydrolase activity"/>
    <property type="evidence" value="ECO:0007669"/>
    <property type="project" value="UniProtKB-KW"/>
</dbReference>
<keyword evidence="7" id="KW-1185">Reference proteome</keyword>
<dbReference type="CDD" id="cd07067">
    <property type="entry name" value="HP_PGM_like"/>
    <property type="match status" value="1"/>
</dbReference>
<feature type="region of interest" description="Disordered" evidence="4">
    <location>
        <begin position="264"/>
        <end position="290"/>
    </location>
</feature>
<evidence type="ECO:0000256" key="4">
    <source>
        <dbReference type="SAM" id="MobiDB-lite"/>
    </source>
</evidence>
<dbReference type="InterPro" id="IPR051325">
    <property type="entry name" value="Nudix_hydrolase_domain"/>
</dbReference>
<dbReference type="Gene3D" id="3.40.50.1240">
    <property type="entry name" value="Phosphoglycerate mutase-like"/>
    <property type="match status" value="1"/>
</dbReference>
<dbReference type="EMBL" id="JBBEGN010000005">
    <property type="protein sequence ID" value="MEJ2868591.1"/>
    <property type="molecule type" value="Genomic_DNA"/>
</dbReference>
<keyword evidence="2 3" id="KW-0378">Hydrolase</keyword>
<feature type="compositionally biased region" description="Basic and acidic residues" evidence="4">
    <location>
        <begin position="271"/>
        <end position="288"/>
    </location>
</feature>
<dbReference type="InterPro" id="IPR000086">
    <property type="entry name" value="NUDIX_hydrolase_dom"/>
</dbReference>
<evidence type="ECO:0000313" key="7">
    <source>
        <dbReference type="Proteomes" id="UP001385809"/>
    </source>
</evidence>
<organism evidence="6 7">
    <name type="scientific">Actinomycetospora aurantiaca</name>
    <dbReference type="NCBI Taxonomy" id="3129233"/>
    <lineage>
        <taxon>Bacteria</taxon>
        <taxon>Bacillati</taxon>
        <taxon>Actinomycetota</taxon>
        <taxon>Actinomycetes</taxon>
        <taxon>Pseudonocardiales</taxon>
        <taxon>Pseudonocardiaceae</taxon>
        <taxon>Actinomycetospora</taxon>
    </lineage>
</organism>
<dbReference type="InterPro" id="IPR013078">
    <property type="entry name" value="His_Pase_superF_clade-1"/>
</dbReference>
<reference evidence="6 7" key="1">
    <citation type="submission" date="2024-03" db="EMBL/GenBank/DDBJ databases">
        <title>Actinomycetospora sp. OC33-EN08, a novel actinomycete isolated from wild orchid (Aerides multiflora).</title>
        <authorList>
            <person name="Suriyachadkun C."/>
        </authorList>
    </citation>
    <scope>NUCLEOTIDE SEQUENCE [LARGE SCALE GENOMIC DNA]</scope>
    <source>
        <strain evidence="6 7">OC33-EN08</strain>
    </source>
</reference>